<name>A0ABU4WRF7_9HYPH</name>
<evidence type="ECO:0000313" key="3">
    <source>
        <dbReference type="EMBL" id="MDX8438334.1"/>
    </source>
</evidence>
<gene>
    <name evidence="3" type="ORF">RFM51_01930</name>
</gene>
<feature type="region of interest" description="Disordered" evidence="1">
    <location>
        <begin position="160"/>
        <end position="190"/>
    </location>
</feature>
<evidence type="ECO:0000313" key="4">
    <source>
        <dbReference type="Proteomes" id="UP001272097"/>
    </source>
</evidence>
<dbReference type="InterPro" id="IPR015330">
    <property type="entry name" value="DNA_primase/pol_bifunc_N"/>
</dbReference>
<evidence type="ECO:0000256" key="1">
    <source>
        <dbReference type="SAM" id="MobiDB-lite"/>
    </source>
</evidence>
<dbReference type="EMBL" id="JAVIIS010000002">
    <property type="protein sequence ID" value="MDX8438334.1"/>
    <property type="molecule type" value="Genomic_DNA"/>
</dbReference>
<accession>A0ABU4WRF7</accession>
<evidence type="ECO:0000259" key="2">
    <source>
        <dbReference type="SMART" id="SM00943"/>
    </source>
</evidence>
<dbReference type="RefSeq" id="WP_320212171.1">
    <property type="nucleotide sequence ID" value="NZ_JAVIIS010000002.1"/>
</dbReference>
<dbReference type="Proteomes" id="UP001272097">
    <property type="component" value="Unassembled WGS sequence"/>
</dbReference>
<comment type="caution">
    <text evidence="3">The sequence shown here is derived from an EMBL/GenBank/DDBJ whole genome shotgun (WGS) entry which is preliminary data.</text>
</comment>
<keyword evidence="4" id="KW-1185">Reference proteome</keyword>
<feature type="domain" description="DNA primase/polymerase bifunctional N-terminal" evidence="2">
    <location>
        <begin position="10"/>
        <end position="151"/>
    </location>
</feature>
<organism evidence="3 4">
    <name type="scientific">Mesorhizobium australafricanum</name>
    <dbReference type="NCBI Taxonomy" id="3072311"/>
    <lineage>
        <taxon>Bacteria</taxon>
        <taxon>Pseudomonadati</taxon>
        <taxon>Pseudomonadota</taxon>
        <taxon>Alphaproteobacteria</taxon>
        <taxon>Hyphomicrobiales</taxon>
        <taxon>Phyllobacteriaceae</taxon>
        <taxon>Mesorhizobium</taxon>
    </lineage>
</organism>
<dbReference type="InterPro" id="IPR014820">
    <property type="entry name" value="PriCT_1"/>
</dbReference>
<reference evidence="3 4" key="1">
    <citation type="submission" date="2023-08" db="EMBL/GenBank/DDBJ databases">
        <title>Implementing the SeqCode for naming new Mesorhizobium species isolated from Vachellia karroo root nodules.</title>
        <authorList>
            <person name="Van Lill M."/>
        </authorList>
    </citation>
    <scope>NUCLEOTIDE SEQUENCE [LARGE SCALE GENOMIC DNA]</scope>
    <source>
        <strain evidence="3 4">VK3E</strain>
    </source>
</reference>
<sequence length="346" mass="38242">MSGVFADWQPVYAGHGIATFPVVIVGKDKRPAVKGYLKLGSKVSGQLAIKFPEHEAIGLACRRNKITVLDVDTPDERVLADGLAKHGHTPFIVRSGSGHFQAWYRRNGEGRRIRPDPDVPIDILGDGYVVAPPSRGARGDYKIVSGKLDDLDCLPVMRRAAPEPGQTPWSTNDNAPNPDPTKTKSQSREGLRNDTLWRRCMMMARQCSTSEELTAAAMQFNKQEFNPMLPIDEVLKTVESAWRYETQGKNFFGQGPRLMLDFGMVDELAVKDQRAYALGSVLLRHHAGSATFFLANAMADTFGWSVNTFKAARDVLVEFGLIECVHPGGKGPNDPPVYRFTKGVRE</sequence>
<dbReference type="Pfam" id="PF08708">
    <property type="entry name" value="PriCT_1"/>
    <property type="match status" value="1"/>
</dbReference>
<proteinExistence type="predicted"/>
<dbReference type="SUPFAM" id="SSF56747">
    <property type="entry name" value="Prim-pol domain"/>
    <property type="match status" value="1"/>
</dbReference>
<dbReference type="Pfam" id="PF09250">
    <property type="entry name" value="Prim-Pol"/>
    <property type="match status" value="1"/>
</dbReference>
<protein>
    <submittedName>
        <fullName evidence="3">Bifunctional DNA primase/polymerase</fullName>
    </submittedName>
</protein>
<dbReference type="SMART" id="SM00943">
    <property type="entry name" value="Prim-Pol"/>
    <property type="match status" value="1"/>
</dbReference>